<dbReference type="GO" id="GO:0004519">
    <property type="term" value="F:endonuclease activity"/>
    <property type="evidence" value="ECO:0007669"/>
    <property type="project" value="UniProtKB-KW"/>
</dbReference>
<keyword evidence="14" id="KW-1185">Reference proteome</keyword>
<dbReference type="SUPFAM" id="SSF50630">
    <property type="entry name" value="Acid proteases"/>
    <property type="match status" value="1"/>
</dbReference>
<dbReference type="FunFam" id="3.10.10.10:FF:000007">
    <property type="entry name" value="Retrovirus-related Pol polyprotein from transposon 17.6-like Protein"/>
    <property type="match status" value="1"/>
</dbReference>
<feature type="domain" description="Integrase catalytic" evidence="12">
    <location>
        <begin position="1077"/>
        <end position="1251"/>
    </location>
</feature>
<feature type="region of interest" description="Disordered" evidence="9">
    <location>
        <begin position="1308"/>
        <end position="1384"/>
    </location>
</feature>
<dbReference type="SUPFAM" id="SSF56672">
    <property type="entry name" value="DNA/RNA polymerases"/>
    <property type="match status" value="1"/>
</dbReference>
<evidence type="ECO:0000313" key="14">
    <source>
        <dbReference type="Proteomes" id="UP001460270"/>
    </source>
</evidence>
<dbReference type="Pfam" id="PF17917">
    <property type="entry name" value="RT_RNaseH"/>
    <property type="match status" value="1"/>
</dbReference>
<accession>A0AAW0P9A3</accession>
<comment type="similarity">
    <text evidence="1">Belongs to the beta type-B retroviral polymerase family. HERV class-II K(HML-2) pol subfamily.</text>
</comment>
<name>A0AAW0P9A3_9GOBI</name>
<dbReference type="Gene3D" id="2.40.70.10">
    <property type="entry name" value="Acid Proteases"/>
    <property type="match status" value="1"/>
</dbReference>
<keyword evidence="7" id="KW-0378">Hydrolase</keyword>
<keyword evidence="6" id="KW-0255">Endonuclease</keyword>
<dbReference type="InterPro" id="IPR000477">
    <property type="entry name" value="RT_dom"/>
</dbReference>
<dbReference type="PROSITE" id="PS50994">
    <property type="entry name" value="INTEGRASE"/>
    <property type="match status" value="1"/>
</dbReference>
<organism evidence="13 14">
    <name type="scientific">Mugilogobius chulae</name>
    <name type="common">yellowstripe goby</name>
    <dbReference type="NCBI Taxonomy" id="88201"/>
    <lineage>
        <taxon>Eukaryota</taxon>
        <taxon>Metazoa</taxon>
        <taxon>Chordata</taxon>
        <taxon>Craniata</taxon>
        <taxon>Vertebrata</taxon>
        <taxon>Euteleostomi</taxon>
        <taxon>Actinopterygii</taxon>
        <taxon>Neopterygii</taxon>
        <taxon>Teleostei</taxon>
        <taxon>Neoteleostei</taxon>
        <taxon>Acanthomorphata</taxon>
        <taxon>Gobiaria</taxon>
        <taxon>Gobiiformes</taxon>
        <taxon>Gobioidei</taxon>
        <taxon>Gobiidae</taxon>
        <taxon>Gobionellinae</taxon>
        <taxon>Mugilogobius</taxon>
    </lineage>
</organism>
<evidence type="ECO:0000259" key="11">
    <source>
        <dbReference type="PROSITE" id="PS50878"/>
    </source>
</evidence>
<keyword evidence="5" id="KW-0540">Nuclease</keyword>
<dbReference type="CDD" id="cd00303">
    <property type="entry name" value="retropepsin_like"/>
    <property type="match status" value="1"/>
</dbReference>
<dbReference type="GO" id="GO:0003676">
    <property type="term" value="F:nucleic acid binding"/>
    <property type="evidence" value="ECO:0007669"/>
    <property type="project" value="InterPro"/>
</dbReference>
<dbReference type="InterPro" id="IPR043502">
    <property type="entry name" value="DNA/RNA_pol_sf"/>
</dbReference>
<dbReference type="GO" id="GO:0015074">
    <property type="term" value="P:DNA integration"/>
    <property type="evidence" value="ECO:0007669"/>
    <property type="project" value="InterPro"/>
</dbReference>
<dbReference type="PROSITE" id="PS50878">
    <property type="entry name" value="RT_POL"/>
    <property type="match status" value="1"/>
</dbReference>
<dbReference type="SUPFAM" id="SSF53098">
    <property type="entry name" value="Ribonuclease H-like"/>
    <property type="match status" value="1"/>
</dbReference>
<dbReference type="PANTHER" id="PTHR37984:SF5">
    <property type="entry name" value="PROTEIN NYNRIN-LIKE"/>
    <property type="match status" value="1"/>
</dbReference>
<dbReference type="InterPro" id="IPR050951">
    <property type="entry name" value="Retrovirus_Pol_polyprotein"/>
</dbReference>
<dbReference type="InterPro" id="IPR001995">
    <property type="entry name" value="Peptidase_A2_cat"/>
</dbReference>
<feature type="domain" description="Peptidase A2" evidence="10">
    <location>
        <begin position="388"/>
        <end position="469"/>
    </location>
</feature>
<keyword evidence="2" id="KW-0645">Protease</keyword>
<evidence type="ECO:0000259" key="10">
    <source>
        <dbReference type="PROSITE" id="PS50175"/>
    </source>
</evidence>
<keyword evidence="8" id="KW-0695">RNA-directed DNA polymerase</keyword>
<feature type="compositionally biased region" description="Polar residues" evidence="9">
    <location>
        <begin position="1135"/>
        <end position="1148"/>
    </location>
</feature>
<feature type="domain" description="Reverse transcriptase" evidence="11">
    <location>
        <begin position="703"/>
        <end position="882"/>
    </location>
</feature>
<evidence type="ECO:0000256" key="3">
    <source>
        <dbReference type="ARBA" id="ARBA00022679"/>
    </source>
</evidence>
<dbReference type="InterPro" id="IPR001969">
    <property type="entry name" value="Aspartic_peptidase_AS"/>
</dbReference>
<dbReference type="PANTHER" id="PTHR37984">
    <property type="entry name" value="PROTEIN CBG26694"/>
    <property type="match status" value="1"/>
</dbReference>
<evidence type="ECO:0000256" key="4">
    <source>
        <dbReference type="ARBA" id="ARBA00022695"/>
    </source>
</evidence>
<dbReference type="GO" id="GO:0006508">
    <property type="term" value="P:proteolysis"/>
    <property type="evidence" value="ECO:0007669"/>
    <property type="project" value="UniProtKB-KW"/>
</dbReference>
<evidence type="ECO:0000256" key="8">
    <source>
        <dbReference type="ARBA" id="ARBA00022918"/>
    </source>
</evidence>
<dbReference type="CDD" id="cd09274">
    <property type="entry name" value="RNase_HI_RT_Ty3"/>
    <property type="match status" value="1"/>
</dbReference>
<dbReference type="InterPro" id="IPR043128">
    <property type="entry name" value="Rev_trsase/Diguanyl_cyclase"/>
</dbReference>
<reference evidence="14" key="1">
    <citation type="submission" date="2024-04" db="EMBL/GenBank/DDBJ databases">
        <title>Salinicola lusitanus LLJ914,a marine bacterium isolated from the Okinawa Trough.</title>
        <authorList>
            <person name="Li J."/>
        </authorList>
    </citation>
    <scope>NUCLEOTIDE SEQUENCE [LARGE SCALE GENOMIC DNA]</scope>
</reference>
<proteinExistence type="inferred from homology"/>
<dbReference type="FunFam" id="3.10.20.370:FF:000001">
    <property type="entry name" value="Retrovirus-related Pol polyprotein from transposon 17.6-like protein"/>
    <property type="match status" value="1"/>
</dbReference>
<dbReference type="GO" id="GO:0004190">
    <property type="term" value="F:aspartic-type endopeptidase activity"/>
    <property type="evidence" value="ECO:0007669"/>
    <property type="project" value="InterPro"/>
</dbReference>
<dbReference type="Pfam" id="PF13975">
    <property type="entry name" value="gag-asp_proteas"/>
    <property type="match status" value="1"/>
</dbReference>
<dbReference type="Gene3D" id="3.10.10.10">
    <property type="entry name" value="HIV Type 1 Reverse Transcriptase, subunit A, domain 1"/>
    <property type="match status" value="1"/>
</dbReference>
<dbReference type="PROSITE" id="PS50175">
    <property type="entry name" value="ASP_PROT_RETROV"/>
    <property type="match status" value="1"/>
</dbReference>
<evidence type="ECO:0000313" key="13">
    <source>
        <dbReference type="EMBL" id="KAK7918651.1"/>
    </source>
</evidence>
<keyword evidence="3" id="KW-0808">Transferase</keyword>
<evidence type="ECO:0000256" key="5">
    <source>
        <dbReference type="ARBA" id="ARBA00022722"/>
    </source>
</evidence>
<dbReference type="InterPro" id="IPR036397">
    <property type="entry name" value="RNaseH_sf"/>
</dbReference>
<comment type="caution">
    <text evidence="13">The sequence shown here is derived from an EMBL/GenBank/DDBJ whole genome shotgun (WGS) entry which is preliminary data.</text>
</comment>
<sequence length="1396" mass="157325">MTTRPRDGVSFAAELEVISQRSRGSGPSRRTTTPEPDSRRRGTRDSERESQHTFAYHDDRRMNNSGTYHSTLPEPQRPKLATFDGNEDWDSFLMPFERQARKCGWSAIERVDRLHECLRGAAVRYVCSLPERTREDYVLLVEQLTQRFGKRDPPTTIRRKIGELRQQRETSAEFAEEVRRLITLAYPGVDLQLQDQLATDAFLKGLRNQKVAYEVMNRDPCSLVEAQKFVEAHEHNFKATVGRDTELKNRARRISWVDEGDMCEDAATMSRRVQTPQYVTTDQFAALMDQVKALVNTVGDLQLKVDNLQSADIGHHQPKAIQGHFRKDCVRPPSPVPTHNDGDKQTDYMLKSNGAPNVDHQFQGRQIGCTKKRGESLQIPLTINGIPTQAVADTGAQTTVISEELYQSILESDATTAELHQTYLLNAGVGDGMKAKQGLTVTFQIGSKSINWEVHVAPIRDSVLLGLDLMKAHDVVIYTRGKVFIAGELVPSKIVQDNGSGYCLARVTLGEATILPATSECVVWGEVEDPRPGVTAVLEPLNITDTVASGSVVVTMEKRVPIRVCNFATKKTALPKGACLGLFVEAYPEIPDQQNQSTVPSHMQDSAPSLLVGRIATASDIPEHLQGLVAATSEALSEEQQQRFIQLLPTYQSIFAKNDSDLGYMSAVTHKIDTGSARNIRQPVRRTPLGFQGEEEAHLKSMLEASVITPSASEWALPVFLVRKNDIGVRWCVDYRCLNSLTIKDAYPLPQIEECLSVVGGATMFSTLDLQSGYWQIAVNDKDREKTAFITKWGLYEYTRMPFGLCNAPSTFQRAMELVLRGLQWETLLIYLDDVIVIGNGVDQSLDRLEQVFQRFQSYGLKLKPSKCHLLQEEVLFLGHIVSGNGVRPIPALIKDVQQWTSPDNLQELQEFLGLCNYYRKFVPSFAELAAPLHDLLKKGTVFQWTDKHQVAFTELKEKLTRSPVLGYPRAEGKFILDTDASNNSVGAVLSQVQWGEERVLTYASSHLSPAQQRYCVTRRELLAVVRFTRQFRHYLLGRKFLLRTDHGSLTWLFRFKCPEGQLARWLEELSQYDFHIEHQPAGINLSDLPCKGCKYCQRVHEQWAKFEDDVDDVVPLAVRCIEPQSNTDRDGTQPAESQPSTTLQETPEVNWLESLSPEQLVTLQKEDVLSLLLSTNGKRQITKTRTTPYHPFSNGQVERFNRTLLQMLRCYVNQNQRNWEEQLPLLTAAYRSSRHTVTGFTPNKLMLGREVHQPQDVQSACRGPVLYEIQGPKRSTVMHHDRLKPYDGEVIPVWVSRQRSKLLQQCQDPNPESQEEDISLVPMSPLPDDPGPVEGQLTKEQGSSGEAFQSVGPGEASQSKRPGCRGRSRCDIDSSEKTVKTSRGRIVNIPERFRY</sequence>
<dbReference type="InterPro" id="IPR021109">
    <property type="entry name" value="Peptidase_aspartic_dom_sf"/>
</dbReference>
<dbReference type="EMBL" id="JBBPFD010000007">
    <property type="protein sequence ID" value="KAK7918651.1"/>
    <property type="molecule type" value="Genomic_DNA"/>
</dbReference>
<dbReference type="CDD" id="cd01647">
    <property type="entry name" value="RT_LTR"/>
    <property type="match status" value="1"/>
</dbReference>
<protein>
    <recommendedName>
        <fullName evidence="15">Reverse transcriptase</fullName>
    </recommendedName>
</protein>
<keyword evidence="4" id="KW-0548">Nucleotidyltransferase</keyword>
<dbReference type="Gene3D" id="3.30.70.270">
    <property type="match status" value="2"/>
</dbReference>
<dbReference type="GO" id="GO:0003964">
    <property type="term" value="F:RNA-directed DNA polymerase activity"/>
    <property type="evidence" value="ECO:0007669"/>
    <property type="project" value="UniProtKB-KW"/>
</dbReference>
<evidence type="ECO:0000256" key="1">
    <source>
        <dbReference type="ARBA" id="ARBA00010879"/>
    </source>
</evidence>
<dbReference type="InterPro" id="IPR012337">
    <property type="entry name" value="RNaseH-like_sf"/>
</dbReference>
<evidence type="ECO:0000256" key="9">
    <source>
        <dbReference type="SAM" id="MobiDB-lite"/>
    </source>
</evidence>
<dbReference type="InterPro" id="IPR041373">
    <property type="entry name" value="RT_RNaseH"/>
</dbReference>
<feature type="compositionally biased region" description="Low complexity" evidence="9">
    <location>
        <begin position="21"/>
        <end position="34"/>
    </location>
</feature>
<evidence type="ECO:0000256" key="7">
    <source>
        <dbReference type="ARBA" id="ARBA00022801"/>
    </source>
</evidence>
<dbReference type="Pfam" id="PF00078">
    <property type="entry name" value="RVT_1"/>
    <property type="match status" value="1"/>
</dbReference>
<evidence type="ECO:0000256" key="2">
    <source>
        <dbReference type="ARBA" id="ARBA00022670"/>
    </source>
</evidence>
<feature type="compositionally biased region" description="Basic and acidic residues" evidence="9">
    <location>
        <begin position="36"/>
        <end position="62"/>
    </location>
</feature>
<evidence type="ECO:0000256" key="6">
    <source>
        <dbReference type="ARBA" id="ARBA00022759"/>
    </source>
</evidence>
<evidence type="ECO:0000259" key="12">
    <source>
        <dbReference type="PROSITE" id="PS50994"/>
    </source>
</evidence>
<feature type="compositionally biased region" description="Polar residues" evidence="9">
    <location>
        <begin position="1339"/>
        <end position="1348"/>
    </location>
</feature>
<feature type="compositionally biased region" description="Basic and acidic residues" evidence="9">
    <location>
        <begin position="1369"/>
        <end position="1380"/>
    </location>
</feature>
<dbReference type="Gene3D" id="3.30.420.10">
    <property type="entry name" value="Ribonuclease H-like superfamily/Ribonuclease H"/>
    <property type="match status" value="1"/>
</dbReference>
<feature type="region of interest" description="Disordered" evidence="9">
    <location>
        <begin position="1125"/>
        <end position="1148"/>
    </location>
</feature>
<dbReference type="Gene3D" id="3.10.20.370">
    <property type="match status" value="1"/>
</dbReference>
<gene>
    <name evidence="13" type="ORF">WMY93_009935</name>
</gene>
<dbReference type="PROSITE" id="PS00141">
    <property type="entry name" value="ASP_PROTEASE"/>
    <property type="match status" value="1"/>
</dbReference>
<dbReference type="FunFam" id="3.30.70.270:FF:000026">
    <property type="entry name" value="Transposon Ty3-G Gag-Pol polyprotein"/>
    <property type="match status" value="1"/>
</dbReference>
<feature type="region of interest" description="Disordered" evidence="9">
    <location>
        <begin position="1"/>
        <end position="80"/>
    </location>
</feature>
<dbReference type="InterPro" id="IPR001584">
    <property type="entry name" value="Integrase_cat-core"/>
</dbReference>
<dbReference type="Proteomes" id="UP001460270">
    <property type="component" value="Unassembled WGS sequence"/>
</dbReference>
<evidence type="ECO:0008006" key="15">
    <source>
        <dbReference type="Google" id="ProtNLM"/>
    </source>
</evidence>